<evidence type="ECO:0000313" key="2">
    <source>
        <dbReference type="EMBL" id="CUU60832.1"/>
    </source>
</evidence>
<evidence type="ECO:0000256" key="1">
    <source>
        <dbReference type="SAM" id="MobiDB-lite"/>
    </source>
</evidence>
<evidence type="ECO:0000313" key="3">
    <source>
        <dbReference type="Proteomes" id="UP000198802"/>
    </source>
</evidence>
<protein>
    <recommendedName>
        <fullName evidence="4">C2H2-type domain-containing protein</fullName>
    </recommendedName>
</protein>
<sequence length="288" mass="30924">MEGLIALYLLYVFWKTTVEAATNIVAAVKGRPIVVGSRAGAEAEEVARYATRGAGTTLGLLGWLLAQAFHAGREAADDRYGDRIHLARERRRYARAERRATRVRRHTERRGHNPQDAAGTAPDGAAPTCQICGQPGTDTDQLVTNGAVTVHQSHLADDELLPHCDVCGKRGQADDPLVTSEHGQTVHRSHLPPRCTVCGHRGFVDDPLVTTDSGARIHRSHLDTPPAEPVVEEPVVVIVIEDPAPTTTTPPAGKPIAADVTDSTGQRVDAVWEQPAAAAWASLRKPTP</sequence>
<feature type="region of interest" description="Disordered" evidence="1">
    <location>
        <begin position="95"/>
        <end position="125"/>
    </location>
</feature>
<feature type="compositionally biased region" description="Low complexity" evidence="1">
    <location>
        <begin position="116"/>
        <end position="125"/>
    </location>
</feature>
<organism evidence="2 3">
    <name type="scientific">Parafrankia irregularis</name>
    <dbReference type="NCBI Taxonomy" id="795642"/>
    <lineage>
        <taxon>Bacteria</taxon>
        <taxon>Bacillati</taxon>
        <taxon>Actinomycetota</taxon>
        <taxon>Actinomycetes</taxon>
        <taxon>Frankiales</taxon>
        <taxon>Frankiaceae</taxon>
        <taxon>Parafrankia</taxon>
    </lineage>
</organism>
<dbReference type="RefSeq" id="WP_091286382.1">
    <property type="nucleotide sequence ID" value="NZ_FAOZ01000048.1"/>
</dbReference>
<dbReference type="Proteomes" id="UP000198802">
    <property type="component" value="Unassembled WGS sequence"/>
</dbReference>
<evidence type="ECO:0008006" key="4">
    <source>
        <dbReference type="Google" id="ProtNLM"/>
    </source>
</evidence>
<reference evidence="3" key="1">
    <citation type="submission" date="2015-11" db="EMBL/GenBank/DDBJ databases">
        <authorList>
            <person name="Varghese N."/>
        </authorList>
    </citation>
    <scope>NUCLEOTIDE SEQUENCE [LARGE SCALE GENOMIC DNA]</scope>
    <source>
        <strain evidence="3">DSM 45899</strain>
    </source>
</reference>
<dbReference type="AlphaFoldDB" id="A0A0S4QYX4"/>
<dbReference type="EMBL" id="FAOZ01000048">
    <property type="protein sequence ID" value="CUU60832.1"/>
    <property type="molecule type" value="Genomic_DNA"/>
</dbReference>
<keyword evidence="3" id="KW-1185">Reference proteome</keyword>
<name>A0A0S4QYX4_9ACTN</name>
<accession>A0A0S4QYX4</accession>
<gene>
    <name evidence="2" type="ORF">Ga0074812_14832</name>
</gene>
<proteinExistence type="predicted"/>